<keyword evidence="1" id="KW-1133">Transmembrane helix</keyword>
<comment type="caution">
    <text evidence="2">The sequence shown here is derived from an EMBL/GenBank/DDBJ whole genome shotgun (WGS) entry which is preliminary data.</text>
</comment>
<reference evidence="2 3" key="1">
    <citation type="submission" date="2017-01" db="EMBL/GenBank/DDBJ databases">
        <title>In silico prediction, in vitro antibacterial spectrum and physicochemical properties of a putative bacteriocin produced by Lactobacillus rhamnosus strain L156.4.</title>
        <authorList>
            <person name="Silveira A.M."/>
            <person name="Monteiro A.S."/>
            <person name="Santos V.L."/>
            <person name="Nicoli J.R."/>
            <person name="Azevedo V."/>
            <person name="Soares S.C."/>
            <person name="Castro-Oliveira L."/>
            <person name="Dias-Souza M.V."/>
            <person name="Nardi R.M."/>
        </authorList>
    </citation>
    <scope>NUCLEOTIDE SEQUENCE [LARGE SCALE GENOMIC DNA]</scope>
    <source>
        <strain evidence="2 3">L156.4</strain>
    </source>
</reference>
<dbReference type="InterPro" id="IPR010387">
    <property type="entry name" value="QueT"/>
</dbReference>
<dbReference type="PANTHER" id="PTHR40044">
    <property type="entry name" value="INTEGRAL MEMBRANE PROTEIN-RELATED"/>
    <property type="match status" value="1"/>
</dbReference>
<dbReference type="RefSeq" id="WP_005686630.1">
    <property type="nucleotide sequence ID" value="NZ_BSWG01000023.1"/>
</dbReference>
<gene>
    <name evidence="2" type="ORF">BWR10_12180</name>
</gene>
<evidence type="ECO:0000313" key="3">
    <source>
        <dbReference type="Proteomes" id="UP000189067"/>
    </source>
</evidence>
<keyword evidence="1" id="KW-0812">Transmembrane</keyword>
<dbReference type="EMBL" id="MTJY01000050">
    <property type="protein sequence ID" value="ONN73836.1"/>
    <property type="molecule type" value="Genomic_DNA"/>
</dbReference>
<feature type="transmembrane region" description="Helical" evidence="1">
    <location>
        <begin position="109"/>
        <end position="129"/>
    </location>
</feature>
<organism evidence="2 3">
    <name type="scientific">Lacticaseibacillus rhamnosus</name>
    <name type="common">Lactobacillus rhamnosus</name>
    <dbReference type="NCBI Taxonomy" id="47715"/>
    <lineage>
        <taxon>Bacteria</taxon>
        <taxon>Bacillati</taxon>
        <taxon>Bacillota</taxon>
        <taxon>Bacilli</taxon>
        <taxon>Lactobacillales</taxon>
        <taxon>Lactobacillaceae</taxon>
        <taxon>Lacticaseibacillus</taxon>
    </lineage>
</organism>
<dbReference type="Pfam" id="PF06177">
    <property type="entry name" value="QueT"/>
    <property type="match status" value="1"/>
</dbReference>
<accession>A0A2A5L337</accession>
<dbReference type="PANTHER" id="PTHR40044:SF1">
    <property type="entry name" value="INTEGRAL MEMBRANE PROTEIN"/>
    <property type="match status" value="1"/>
</dbReference>
<accession>A0A179XH34</accession>
<sequence length="175" mass="19291">MKQTKMGIRGWVLNALVAAIYIVLSLGPASLNLASGAIQFRLSESLNHLVVFDRRYLIGVVSGVVIFNAIFSPLGWLDVVFGGGQSLIGLLLVAWLAPKLKQLWQRFALNIAVMTLTMALIAVEIIWTGHLKFATMFLPTYGSLMLSEFIVMTLSAPVMLALDRIVHFRTTMAQK</sequence>
<keyword evidence="1" id="KW-0472">Membrane</keyword>
<protein>
    <submittedName>
        <fullName evidence="2">Uncharacterized protein</fullName>
    </submittedName>
</protein>
<evidence type="ECO:0000256" key="1">
    <source>
        <dbReference type="SAM" id="Phobius"/>
    </source>
</evidence>
<feature type="transmembrane region" description="Helical" evidence="1">
    <location>
        <begin position="141"/>
        <end position="162"/>
    </location>
</feature>
<feature type="transmembrane region" description="Helical" evidence="1">
    <location>
        <begin position="80"/>
        <end position="97"/>
    </location>
</feature>
<evidence type="ECO:0000313" key="2">
    <source>
        <dbReference type="EMBL" id="ONN73836.1"/>
    </source>
</evidence>
<dbReference type="Proteomes" id="UP000189067">
    <property type="component" value="Unassembled WGS sequence"/>
</dbReference>
<name>A0A179XH34_LACRH</name>
<proteinExistence type="predicted"/>
<dbReference type="AlphaFoldDB" id="A0A179XH34"/>
<feature type="transmembrane region" description="Helical" evidence="1">
    <location>
        <begin position="12"/>
        <end position="35"/>
    </location>
</feature>
<dbReference type="PIRSF" id="PIRSF031501">
    <property type="entry name" value="QueT"/>
    <property type="match status" value="1"/>
</dbReference>